<gene>
    <name evidence="1" type="primary">ORF13099</name>
</gene>
<name>A0A0B6Y4R0_9EUPU</name>
<evidence type="ECO:0000313" key="1">
    <source>
        <dbReference type="EMBL" id="CEK51312.1"/>
    </source>
</evidence>
<organism evidence="1">
    <name type="scientific">Arion vulgaris</name>
    <dbReference type="NCBI Taxonomy" id="1028688"/>
    <lineage>
        <taxon>Eukaryota</taxon>
        <taxon>Metazoa</taxon>
        <taxon>Spiralia</taxon>
        <taxon>Lophotrochozoa</taxon>
        <taxon>Mollusca</taxon>
        <taxon>Gastropoda</taxon>
        <taxon>Heterobranchia</taxon>
        <taxon>Euthyneura</taxon>
        <taxon>Panpulmonata</taxon>
        <taxon>Eupulmonata</taxon>
        <taxon>Stylommatophora</taxon>
        <taxon>Helicina</taxon>
        <taxon>Arionoidea</taxon>
        <taxon>Arionidae</taxon>
        <taxon>Arion</taxon>
    </lineage>
</organism>
<protein>
    <submittedName>
        <fullName evidence="1">Uncharacterized protein</fullName>
    </submittedName>
</protein>
<dbReference type="AlphaFoldDB" id="A0A0B6Y4R0"/>
<dbReference type="EMBL" id="HACG01004447">
    <property type="protein sequence ID" value="CEK51312.1"/>
    <property type="molecule type" value="Transcribed_RNA"/>
</dbReference>
<proteinExistence type="predicted"/>
<reference evidence="1" key="1">
    <citation type="submission" date="2014-12" db="EMBL/GenBank/DDBJ databases">
        <title>Insight into the proteome of Arion vulgaris.</title>
        <authorList>
            <person name="Aradska J."/>
            <person name="Bulat T."/>
            <person name="Smidak R."/>
            <person name="Sarate P."/>
            <person name="Gangsoo J."/>
            <person name="Sialana F."/>
            <person name="Bilban M."/>
            <person name="Lubec G."/>
        </authorList>
    </citation>
    <scope>NUCLEOTIDE SEQUENCE</scope>
    <source>
        <tissue evidence="1">Skin</tissue>
    </source>
</reference>
<accession>A0A0B6Y4R0</accession>
<feature type="non-terminal residue" evidence="1">
    <location>
        <position position="51"/>
    </location>
</feature>
<sequence>MRRTQRRKHQQSLAALTIQALFLDLFKLQRSNKWKHPKGLSRSVNRRYKSR</sequence>